<organism evidence="1 2">
    <name type="scientific">Alkalihalobacterium chitinilyticum</name>
    <dbReference type="NCBI Taxonomy" id="2980103"/>
    <lineage>
        <taxon>Bacteria</taxon>
        <taxon>Bacillati</taxon>
        <taxon>Bacillota</taxon>
        <taxon>Bacilli</taxon>
        <taxon>Bacillales</taxon>
        <taxon>Bacillaceae</taxon>
        <taxon>Alkalihalobacterium</taxon>
    </lineage>
</organism>
<gene>
    <name evidence="1" type="ORF">N7Z68_21895</name>
</gene>
<dbReference type="EMBL" id="JAOTPO010000024">
    <property type="protein sequence ID" value="MDE5415989.1"/>
    <property type="molecule type" value="Genomic_DNA"/>
</dbReference>
<dbReference type="Proteomes" id="UP001148125">
    <property type="component" value="Unassembled WGS sequence"/>
</dbReference>
<dbReference type="Pfam" id="PF10955">
    <property type="entry name" value="Fin"/>
    <property type="match status" value="1"/>
</dbReference>
<comment type="caution">
    <text evidence="1">The sequence shown here is derived from an EMBL/GenBank/DDBJ whole genome shotgun (WGS) entry which is preliminary data.</text>
</comment>
<sequence length="76" mass="8878">MAIHYQCRHCQLDLGKIEEQTLTSTQLGFDHLNDVERKEMLHYDGNGNIHVKVICEDCQEALNRNPDLHQLESFIQ</sequence>
<protein>
    <submittedName>
        <fullName evidence="1">Anti-sigma-F factor Fin family protein</fullName>
    </submittedName>
</protein>
<dbReference type="InterPro" id="IPR020115">
    <property type="entry name" value="Fin"/>
</dbReference>
<dbReference type="RefSeq" id="WP_275120576.1">
    <property type="nucleotide sequence ID" value="NZ_JAOTPO010000024.1"/>
</dbReference>
<keyword evidence="2" id="KW-1185">Reference proteome</keyword>
<evidence type="ECO:0000313" key="2">
    <source>
        <dbReference type="Proteomes" id="UP001148125"/>
    </source>
</evidence>
<reference evidence="1" key="1">
    <citation type="submission" date="2024-05" db="EMBL/GenBank/DDBJ databases">
        <title>Alkalihalobacillus sp. strain MEB203 novel alkaliphilic bacterium from Lonar Lake, India.</title>
        <authorList>
            <person name="Joshi A."/>
            <person name="Thite S."/>
            <person name="Mengade P."/>
        </authorList>
    </citation>
    <scope>NUCLEOTIDE SEQUENCE</scope>
    <source>
        <strain evidence="1">MEB 203</strain>
    </source>
</reference>
<name>A0ABT5VKP7_9BACI</name>
<evidence type="ECO:0000313" key="1">
    <source>
        <dbReference type="EMBL" id="MDE5415989.1"/>
    </source>
</evidence>
<accession>A0ABT5VKP7</accession>
<proteinExistence type="predicted"/>